<dbReference type="InterPro" id="IPR033562">
    <property type="entry name" value="PLPL"/>
</dbReference>
<keyword evidence="3 4" id="KW-0443">Lipid metabolism</keyword>
<dbReference type="Pfam" id="PF01734">
    <property type="entry name" value="Patatin"/>
    <property type="match status" value="1"/>
</dbReference>
<dbReference type="CDD" id="cd07204">
    <property type="entry name" value="Pat_PNPLA_like"/>
    <property type="match status" value="1"/>
</dbReference>
<evidence type="ECO:0000259" key="5">
    <source>
        <dbReference type="PROSITE" id="PS51635"/>
    </source>
</evidence>
<evidence type="ECO:0000256" key="4">
    <source>
        <dbReference type="PROSITE-ProRule" id="PRU01161"/>
    </source>
</evidence>
<feature type="short sequence motif" description="GXSXG" evidence="4">
    <location>
        <begin position="46"/>
        <end position="50"/>
    </location>
</feature>
<dbReference type="PANTHER" id="PTHR12406">
    <property type="entry name" value="CALCIUM-INDEPENDENT PHOSPHOLIPASE A2 IPLA2 -RELATED"/>
    <property type="match status" value="1"/>
</dbReference>
<reference evidence="7" key="2">
    <citation type="submission" date="2017-02" db="UniProtKB">
        <authorList>
            <consortium name="WormBaseParasite"/>
        </authorList>
    </citation>
    <scope>IDENTIFICATION</scope>
</reference>
<evidence type="ECO:0000256" key="1">
    <source>
        <dbReference type="ARBA" id="ARBA00013279"/>
    </source>
</evidence>
<name>A0A0K0DDR2_ANGCA</name>
<evidence type="ECO:0000313" key="6">
    <source>
        <dbReference type="Proteomes" id="UP000035642"/>
    </source>
</evidence>
<dbReference type="GO" id="GO:0019433">
    <property type="term" value="P:triglyceride catabolic process"/>
    <property type="evidence" value="ECO:0007669"/>
    <property type="project" value="TreeGrafter"/>
</dbReference>
<dbReference type="InterPro" id="IPR016035">
    <property type="entry name" value="Acyl_Trfase/lysoPLipase"/>
</dbReference>
<comment type="caution">
    <text evidence="4">Lacks conserved residue(s) required for the propagation of feature annotation.</text>
</comment>
<dbReference type="GO" id="GO:0055088">
    <property type="term" value="P:lipid homeostasis"/>
    <property type="evidence" value="ECO:0007669"/>
    <property type="project" value="TreeGrafter"/>
</dbReference>
<feature type="domain" description="PNPLA" evidence="5">
    <location>
        <begin position="13"/>
        <end position="180"/>
    </location>
</feature>
<organism evidence="6 7">
    <name type="scientific">Angiostrongylus cantonensis</name>
    <name type="common">Rat lungworm</name>
    <dbReference type="NCBI Taxonomy" id="6313"/>
    <lineage>
        <taxon>Eukaryota</taxon>
        <taxon>Metazoa</taxon>
        <taxon>Ecdysozoa</taxon>
        <taxon>Nematoda</taxon>
        <taxon>Chromadorea</taxon>
        <taxon>Rhabditida</taxon>
        <taxon>Rhabditina</taxon>
        <taxon>Rhabditomorpha</taxon>
        <taxon>Strongyloidea</taxon>
        <taxon>Metastrongylidae</taxon>
        <taxon>Angiostrongylus</taxon>
    </lineage>
</organism>
<feature type="active site" description="Nucleophile" evidence="4">
    <location>
        <position position="48"/>
    </location>
</feature>
<dbReference type="InterPro" id="IPR002641">
    <property type="entry name" value="PNPLA_dom"/>
</dbReference>
<dbReference type="GO" id="GO:0016020">
    <property type="term" value="C:membrane"/>
    <property type="evidence" value="ECO:0007669"/>
    <property type="project" value="TreeGrafter"/>
</dbReference>
<feature type="active site" description="Proton acceptor" evidence="4">
    <location>
        <position position="167"/>
    </location>
</feature>
<evidence type="ECO:0000313" key="7">
    <source>
        <dbReference type="WBParaSite" id="ACAC_0000889801-mRNA-1"/>
    </source>
</evidence>
<sequence length="371" mass="41229">MSMINCFPERMNLSFSGCGFLCIYHAGVAAAVKEYAPFLIRNKISGASAGAIVATCLVTNVCLSQATTTILKIVTQARSRSFGPLHPDFNLLELVRDEISYKLPADAYKECSGRLQISLTRWSDNKNVLVDEFTSNDDLIDAIICSCFIPVYCGNTPPTFRGIAYVDGGFSDNQPSYDDYTVTISPFSGESDICPLDSDTAGLFGMTFSGTSIRFTTGNLFRLTACLMPPSGENCSRICQQGFDDALRFISRTIAPCIRCLSIHTKNYNKLQEVSTPLKEGDHRVFFGFCELVFRKKLLSECDFCGDSENIQSATSSDLFPAFLKKAFEEAYATEDSIFNYFLSFRLFRYTRTAVTVGMLPLELFIILMKK</sequence>
<dbReference type="SUPFAM" id="SSF52151">
    <property type="entry name" value="FabD/lysophospholipase-like"/>
    <property type="match status" value="1"/>
</dbReference>
<keyword evidence="4" id="KW-0442">Lipid degradation</keyword>
<keyword evidence="2 4" id="KW-0378">Hydrolase</keyword>
<reference evidence="6" key="1">
    <citation type="submission" date="2012-09" db="EMBL/GenBank/DDBJ databases">
        <authorList>
            <person name="Martin A.A."/>
        </authorList>
    </citation>
    <scope>NUCLEOTIDE SEQUENCE</scope>
</reference>
<dbReference type="STRING" id="6313.A0A0K0DDR2"/>
<dbReference type="PROSITE" id="PS51635">
    <property type="entry name" value="PNPLA"/>
    <property type="match status" value="1"/>
</dbReference>
<dbReference type="GO" id="GO:0004806">
    <property type="term" value="F:triacylglycerol lipase activity"/>
    <property type="evidence" value="ECO:0007669"/>
    <property type="project" value="UniProtKB-EC"/>
</dbReference>
<protein>
    <recommendedName>
        <fullName evidence="1">triacylglycerol lipase</fullName>
        <ecNumber evidence="1">3.1.1.3</ecNumber>
    </recommendedName>
</protein>
<dbReference type="AlphaFoldDB" id="A0A0K0DDR2"/>
<dbReference type="PANTHER" id="PTHR12406:SF41">
    <property type="entry name" value="BRUMMER, ISOFORM B-RELATED"/>
    <property type="match status" value="1"/>
</dbReference>
<evidence type="ECO:0000256" key="2">
    <source>
        <dbReference type="ARBA" id="ARBA00022801"/>
    </source>
</evidence>
<feature type="short sequence motif" description="DGA/G" evidence="4">
    <location>
        <begin position="167"/>
        <end position="169"/>
    </location>
</feature>
<accession>A0A0K0DDR2</accession>
<dbReference type="GO" id="GO:0005811">
    <property type="term" value="C:lipid droplet"/>
    <property type="evidence" value="ECO:0007669"/>
    <property type="project" value="TreeGrafter"/>
</dbReference>
<keyword evidence="6" id="KW-1185">Reference proteome</keyword>
<dbReference type="Proteomes" id="UP000035642">
    <property type="component" value="Unassembled WGS sequence"/>
</dbReference>
<dbReference type="GO" id="GO:0005737">
    <property type="term" value="C:cytoplasm"/>
    <property type="evidence" value="ECO:0007669"/>
    <property type="project" value="TreeGrafter"/>
</dbReference>
<proteinExistence type="predicted"/>
<dbReference type="Gene3D" id="3.40.1090.10">
    <property type="entry name" value="Cytosolic phospholipase A2 catalytic domain"/>
    <property type="match status" value="1"/>
</dbReference>
<evidence type="ECO:0000256" key="3">
    <source>
        <dbReference type="ARBA" id="ARBA00023098"/>
    </source>
</evidence>
<dbReference type="EC" id="3.1.1.3" evidence="1"/>
<dbReference type="WBParaSite" id="ACAC_0000889801-mRNA-1">
    <property type="protein sequence ID" value="ACAC_0000889801-mRNA-1"/>
    <property type="gene ID" value="ACAC_0000889801"/>
</dbReference>
<dbReference type="FunFam" id="3.40.1090.10:FF:000003">
    <property type="entry name" value="Patatin-like phospholipase domain-containing protein 2"/>
    <property type="match status" value="1"/>
</dbReference>